<dbReference type="GO" id="GO:0016787">
    <property type="term" value="F:hydrolase activity"/>
    <property type="evidence" value="ECO:0007669"/>
    <property type="project" value="UniProtKB-KW"/>
</dbReference>
<dbReference type="CDD" id="cd18791">
    <property type="entry name" value="SF2_C_RHA"/>
    <property type="match status" value="1"/>
</dbReference>
<dbReference type="Pfam" id="PF00270">
    <property type="entry name" value="DEAD"/>
    <property type="match status" value="1"/>
</dbReference>
<dbReference type="Pfam" id="PF07717">
    <property type="entry name" value="OB_NTP_bind"/>
    <property type="match status" value="1"/>
</dbReference>
<dbReference type="InterPro" id="IPR011709">
    <property type="entry name" value="DEAD-box_helicase_OB_fold"/>
</dbReference>
<dbReference type="InterPro" id="IPR001650">
    <property type="entry name" value="Helicase_C-like"/>
</dbReference>
<dbReference type="GO" id="GO:0003724">
    <property type="term" value="F:RNA helicase activity"/>
    <property type="evidence" value="ECO:0007669"/>
    <property type="project" value="UniProtKB-EC"/>
</dbReference>
<evidence type="ECO:0000313" key="10">
    <source>
        <dbReference type="EMBL" id="KAG8498627.1"/>
    </source>
</evidence>
<keyword evidence="3" id="KW-0547">Nucleotide-binding</keyword>
<dbReference type="AlphaFoldDB" id="A0A8J5ZH91"/>
<dbReference type="InterPro" id="IPR014001">
    <property type="entry name" value="Helicase_ATP-bd"/>
</dbReference>
<dbReference type="Gene3D" id="1.20.120.1080">
    <property type="match status" value="1"/>
</dbReference>
<dbReference type="Proteomes" id="UP000701853">
    <property type="component" value="Chromosome 3"/>
</dbReference>
<evidence type="ECO:0000256" key="1">
    <source>
        <dbReference type="ARBA" id="ARBA00012552"/>
    </source>
</evidence>
<evidence type="ECO:0000256" key="6">
    <source>
        <dbReference type="ARBA" id="ARBA00022840"/>
    </source>
</evidence>
<evidence type="ECO:0000256" key="3">
    <source>
        <dbReference type="ARBA" id="ARBA00022741"/>
    </source>
</evidence>
<dbReference type="GO" id="GO:0003723">
    <property type="term" value="F:RNA binding"/>
    <property type="evidence" value="ECO:0007669"/>
    <property type="project" value="TreeGrafter"/>
</dbReference>
<dbReference type="PANTHER" id="PTHR18934">
    <property type="entry name" value="ATP-DEPENDENT RNA HELICASE"/>
    <property type="match status" value="1"/>
</dbReference>
<reference evidence="10 11" key="1">
    <citation type="journal article" date="2021" name="bioRxiv">
        <title>The Gossypium anomalum genome as a resource for cotton improvement and evolutionary analysis of hybrid incompatibility.</title>
        <authorList>
            <person name="Grover C.E."/>
            <person name="Yuan D."/>
            <person name="Arick M.A."/>
            <person name="Miller E.R."/>
            <person name="Hu G."/>
            <person name="Peterson D.G."/>
            <person name="Wendel J.F."/>
            <person name="Udall J.A."/>
        </authorList>
    </citation>
    <scope>NUCLEOTIDE SEQUENCE [LARGE SCALE GENOMIC DNA]</scope>
    <source>
        <strain evidence="10">JFW-Udall</strain>
        <tissue evidence="10">Leaf</tissue>
    </source>
</reference>
<dbReference type="PROSITE" id="PS00690">
    <property type="entry name" value="DEAH_ATP_HELICASE"/>
    <property type="match status" value="1"/>
</dbReference>
<dbReference type="Gene3D" id="3.40.50.300">
    <property type="entry name" value="P-loop containing nucleotide triphosphate hydrolases"/>
    <property type="match status" value="2"/>
</dbReference>
<dbReference type="FunFam" id="3.40.50.300:FF:001388">
    <property type="entry name" value="Probable pre-mRNA-splicing factor ATP-dependent RNA helicase DEAH4"/>
    <property type="match status" value="1"/>
</dbReference>
<evidence type="ECO:0000256" key="2">
    <source>
        <dbReference type="ARBA" id="ARBA00022728"/>
    </source>
</evidence>
<keyword evidence="5" id="KW-0347">Helicase</keyword>
<dbReference type="OrthoDB" id="10253254at2759"/>
<dbReference type="SMART" id="SM00490">
    <property type="entry name" value="HELICc"/>
    <property type="match status" value="1"/>
</dbReference>
<dbReference type="EMBL" id="JAHUZN010000003">
    <property type="protein sequence ID" value="KAG8498627.1"/>
    <property type="molecule type" value="Genomic_DNA"/>
</dbReference>
<feature type="domain" description="Helicase ATP-binding" evidence="8">
    <location>
        <begin position="14"/>
        <end position="178"/>
    </location>
</feature>
<dbReference type="PANTHER" id="PTHR18934:SF234">
    <property type="entry name" value="PRE-MRNA-SPLICING FACTOR ATP-DEPENDENT RNA HELICASE DEAH4-RELATED"/>
    <property type="match status" value="1"/>
</dbReference>
<dbReference type="GO" id="GO:0005681">
    <property type="term" value="C:spliceosomal complex"/>
    <property type="evidence" value="ECO:0007669"/>
    <property type="project" value="UniProtKB-KW"/>
</dbReference>
<name>A0A8J5ZH91_9ROSI</name>
<dbReference type="EC" id="3.6.4.13" evidence="1"/>
<protein>
    <recommendedName>
        <fullName evidence="1">RNA helicase</fullName>
        <ecNumber evidence="1">3.6.4.13</ecNumber>
    </recommendedName>
</protein>
<dbReference type="PROSITE" id="PS51194">
    <property type="entry name" value="HELICASE_CTER"/>
    <property type="match status" value="1"/>
</dbReference>
<proteinExistence type="predicted"/>
<evidence type="ECO:0000256" key="7">
    <source>
        <dbReference type="ARBA" id="ARBA00047984"/>
    </source>
</evidence>
<evidence type="ECO:0000259" key="8">
    <source>
        <dbReference type="PROSITE" id="PS51192"/>
    </source>
</evidence>
<dbReference type="InterPro" id="IPR002464">
    <property type="entry name" value="DNA/RNA_helicase_DEAH_CS"/>
</dbReference>
<keyword evidence="2" id="KW-0507">mRNA processing</keyword>
<keyword evidence="11" id="KW-1185">Reference proteome</keyword>
<dbReference type="InterPro" id="IPR027417">
    <property type="entry name" value="P-loop_NTPase"/>
</dbReference>
<feature type="domain" description="Helicase C-terminal" evidence="9">
    <location>
        <begin position="183"/>
        <end position="361"/>
    </location>
</feature>
<dbReference type="InterPro" id="IPR042035">
    <property type="entry name" value="DEAH_win-hel_dom"/>
</dbReference>
<organism evidence="10 11">
    <name type="scientific">Gossypium anomalum</name>
    <dbReference type="NCBI Taxonomy" id="47600"/>
    <lineage>
        <taxon>Eukaryota</taxon>
        <taxon>Viridiplantae</taxon>
        <taxon>Streptophyta</taxon>
        <taxon>Embryophyta</taxon>
        <taxon>Tracheophyta</taxon>
        <taxon>Spermatophyta</taxon>
        <taxon>Magnoliopsida</taxon>
        <taxon>eudicotyledons</taxon>
        <taxon>Gunneridae</taxon>
        <taxon>Pentapetalae</taxon>
        <taxon>rosids</taxon>
        <taxon>malvids</taxon>
        <taxon>Malvales</taxon>
        <taxon>Malvaceae</taxon>
        <taxon>Malvoideae</taxon>
        <taxon>Gossypium</taxon>
    </lineage>
</organism>
<gene>
    <name evidence="10" type="ORF">CXB51_005193</name>
</gene>
<dbReference type="SMART" id="SM00487">
    <property type="entry name" value="DEXDc"/>
    <property type="match status" value="1"/>
</dbReference>
<comment type="caution">
    <text evidence="10">The sequence shown here is derived from an EMBL/GenBank/DDBJ whole genome shotgun (WGS) entry which is preliminary data.</text>
</comment>
<dbReference type="InterPro" id="IPR011545">
    <property type="entry name" value="DEAD/DEAH_box_helicase_dom"/>
</dbReference>
<dbReference type="GO" id="GO:0005524">
    <property type="term" value="F:ATP binding"/>
    <property type="evidence" value="ECO:0007669"/>
    <property type="project" value="UniProtKB-KW"/>
</dbReference>
<dbReference type="Pfam" id="PF21010">
    <property type="entry name" value="HA2_C"/>
    <property type="match status" value="1"/>
</dbReference>
<dbReference type="InterPro" id="IPR048333">
    <property type="entry name" value="HA2_WH"/>
</dbReference>
<keyword evidence="4" id="KW-0378">Hydrolase</keyword>
<evidence type="ECO:0000259" key="9">
    <source>
        <dbReference type="PROSITE" id="PS51194"/>
    </source>
</evidence>
<comment type="catalytic activity">
    <reaction evidence="7">
        <text>ATP + H2O = ADP + phosphate + H(+)</text>
        <dbReference type="Rhea" id="RHEA:13065"/>
        <dbReference type="ChEBI" id="CHEBI:15377"/>
        <dbReference type="ChEBI" id="CHEBI:15378"/>
        <dbReference type="ChEBI" id="CHEBI:30616"/>
        <dbReference type="ChEBI" id="CHEBI:43474"/>
        <dbReference type="ChEBI" id="CHEBI:456216"/>
        <dbReference type="EC" id="3.6.4.13"/>
    </reaction>
</comment>
<dbReference type="FunFam" id="1.10.10.2130:FF:000001">
    <property type="entry name" value="Pre-mRNA-splicing factor ATP-dependent RNA helicase"/>
    <property type="match status" value="1"/>
</dbReference>
<keyword evidence="6" id="KW-0067">ATP-binding</keyword>
<dbReference type="Pfam" id="PF00271">
    <property type="entry name" value="Helicase_C"/>
    <property type="match status" value="1"/>
</dbReference>
<evidence type="ECO:0000256" key="5">
    <source>
        <dbReference type="ARBA" id="ARBA00022806"/>
    </source>
</evidence>
<dbReference type="SMART" id="SM00382">
    <property type="entry name" value="AAA"/>
    <property type="match status" value="1"/>
</dbReference>
<dbReference type="PROSITE" id="PS51192">
    <property type="entry name" value="HELICASE_ATP_BIND_1"/>
    <property type="match status" value="1"/>
</dbReference>
<sequence length="756" mass="84884">MANLPIVQFEKKIVETVDQNPVVVIIGETGSGKSTQLSQMLHRKGYTNSGIVAVTQPRRVAAVSVSRRVAQELGVRIGEEVGYAIRFEDRTSERTQIKYLTDGVLLRESLSNPELNQYSVIILDEAHERSLNTDILLGLMKRLVKRRASNLKVLITSATLDGEKVSKFFSDCPLLTVPGKLFPVEILYSKERPTSYLESSLKTAMGMDDIEKLVSKLEDKVRSLEEGSCMDAIILPLHGSLPPEMQVRVFSPPPPNCRRFIVATNIAETSLTVDGVVYVIDSGYVKQRQYNPATGMYSLDVVQISKVQANQRAGRAGRTRPGKCYRLYPSRVYNDDFLDVTVPEIQRSSLAGSVLYLKSLDLPDIDILKFDFLDPPSTESLEDALKQLYLIDAIDENGSITSIGRTMAVAVMISMDVAPQTGALVDMNLSTVNFLVINYQPFSWKNDLERYEFGCSQLPGDQLQALFMKPDSEWPPSLIPKLPLEPSLSRTLIEANEYGCLSQALTVAAMLSAETNLLPGRSKNNEKKRKYPPLELPDGSGFGDHIQLLQIYECWDENDYDIGWCKDYDLQVRGMMFVKEVRKQLSQIMQKIAKGSSDVLVNQNQKRRQSYRNLRKALSIGFASQLAERMRHHNGFRTLGFKPQLVQVHPSSVLKPDDDGLYPNYVVYHELIATSRPYMRNVCAVERQWVLPILEKLDKLDVRKLSGGGLGHVEEITEGNTSDLLKKEAVIVTAPEEQESKIQAARERFLARKGKK</sequence>
<dbReference type="Gene3D" id="1.10.10.2130">
    <property type="entry name" value="DEAH helicase family, winged-helix domain"/>
    <property type="match status" value="1"/>
</dbReference>
<dbReference type="SUPFAM" id="SSF52540">
    <property type="entry name" value="P-loop containing nucleoside triphosphate hydrolases"/>
    <property type="match status" value="1"/>
</dbReference>
<dbReference type="Pfam" id="PF04408">
    <property type="entry name" value="WHD_HA2"/>
    <property type="match status" value="1"/>
</dbReference>
<keyword evidence="2" id="KW-0747">Spliceosome</keyword>
<dbReference type="InterPro" id="IPR003593">
    <property type="entry name" value="AAA+_ATPase"/>
</dbReference>
<accession>A0A8J5ZH91</accession>
<evidence type="ECO:0000256" key="4">
    <source>
        <dbReference type="ARBA" id="ARBA00022801"/>
    </source>
</evidence>
<evidence type="ECO:0000313" key="11">
    <source>
        <dbReference type="Proteomes" id="UP000701853"/>
    </source>
</evidence>
<keyword evidence="2" id="KW-0508">mRNA splicing</keyword>